<comment type="function">
    <text evidence="8">IGPS catalyzes the conversion of PRFAR and glutamine to IGP, AICAR and glutamate. The HisF subunit catalyzes the cyclization activity that produces IGP and AICAR from PRFAR using the ammonia provided by the HisH subunit.</text>
</comment>
<comment type="caution">
    <text evidence="12">The sequence shown here is derived from an EMBL/GenBank/DDBJ whole genome shotgun (WGS) entry which is preliminary data.</text>
</comment>
<evidence type="ECO:0000256" key="8">
    <source>
        <dbReference type="ARBA" id="ARBA00025475"/>
    </source>
</evidence>
<sequence>MLKTRVIPVLTIKGERLVKSVRFENHRNIGSYISAVRVFNARDVDELIFLNLDAGAKGILPRLLKEVTKECFMPVTLGGGVRTLEDVQLLLSCGADKVSINTAAFENPGLISLGARRFGNQCIVVSIDAKRVGNRYEVFARGGKRGTGKDVVAWAKDAQARGAGEILLTSIDNDGAMKGYDIALIKEVSSAVTIPVIASGGAGIATHCVQALQQGAAAVAAASIFQYTQTTPSLIKEELARFGFPVRIL</sequence>
<organism evidence="12 13">
    <name type="scientific">Candidatus Kaiserbacteria bacterium GW2011_GWA2_49_19</name>
    <dbReference type="NCBI Taxonomy" id="1618669"/>
    <lineage>
        <taxon>Bacteria</taxon>
        <taxon>Candidatus Kaiseribacteriota</taxon>
    </lineage>
</organism>
<dbReference type="AlphaFoldDB" id="A0A0G1VSC2"/>
<evidence type="ECO:0000256" key="3">
    <source>
        <dbReference type="ARBA" id="ARBA00011152"/>
    </source>
</evidence>
<evidence type="ECO:0000256" key="11">
    <source>
        <dbReference type="RuleBase" id="RU003657"/>
    </source>
</evidence>
<evidence type="ECO:0000256" key="4">
    <source>
        <dbReference type="ARBA" id="ARBA00012809"/>
    </source>
</evidence>
<evidence type="ECO:0000256" key="1">
    <source>
        <dbReference type="ARBA" id="ARBA00005091"/>
    </source>
</evidence>
<dbReference type="PATRIC" id="fig|1618669.3.peg.86"/>
<evidence type="ECO:0000256" key="2">
    <source>
        <dbReference type="ARBA" id="ARBA00009667"/>
    </source>
</evidence>
<protein>
    <recommendedName>
        <fullName evidence="4">imidazole glycerol-phosphate synthase</fullName>
        <ecNumber evidence="4">4.3.2.10</ecNumber>
    </recommendedName>
    <alternativeName>
        <fullName evidence="9">IGP synthase cyclase subunit</fullName>
    </alternativeName>
</protein>
<dbReference type="GO" id="GO:0016829">
    <property type="term" value="F:lyase activity"/>
    <property type="evidence" value="ECO:0007669"/>
    <property type="project" value="UniProtKB-KW"/>
</dbReference>
<evidence type="ECO:0000313" key="13">
    <source>
        <dbReference type="Proteomes" id="UP000033965"/>
    </source>
</evidence>
<dbReference type="PANTHER" id="PTHR21235">
    <property type="entry name" value="IMIDAZOLE GLYCEROL PHOSPHATE SYNTHASE SUBUNIT HISF/H IGP SYNTHASE SUBUNIT HISF/H"/>
    <property type="match status" value="1"/>
</dbReference>
<dbReference type="EC" id="4.3.2.10" evidence="4"/>
<gene>
    <name evidence="12" type="ORF">UY44_C0002G0001</name>
</gene>
<evidence type="ECO:0000256" key="6">
    <source>
        <dbReference type="ARBA" id="ARBA00023102"/>
    </source>
</evidence>
<comment type="catalytic activity">
    <reaction evidence="10">
        <text>5-[(5-phospho-1-deoxy-D-ribulos-1-ylimino)methylamino]-1-(5-phospho-beta-D-ribosyl)imidazole-4-carboxamide + L-glutamine = D-erythro-1-(imidazol-4-yl)glycerol 3-phosphate + 5-amino-1-(5-phospho-beta-D-ribosyl)imidazole-4-carboxamide + L-glutamate + H(+)</text>
        <dbReference type="Rhea" id="RHEA:24793"/>
        <dbReference type="ChEBI" id="CHEBI:15378"/>
        <dbReference type="ChEBI" id="CHEBI:29985"/>
        <dbReference type="ChEBI" id="CHEBI:58278"/>
        <dbReference type="ChEBI" id="CHEBI:58359"/>
        <dbReference type="ChEBI" id="CHEBI:58475"/>
        <dbReference type="ChEBI" id="CHEBI:58525"/>
        <dbReference type="EC" id="4.3.2.10"/>
    </reaction>
</comment>
<dbReference type="GO" id="GO:0000107">
    <property type="term" value="F:imidazoleglycerol-phosphate synthase activity"/>
    <property type="evidence" value="ECO:0007669"/>
    <property type="project" value="InterPro"/>
</dbReference>
<comment type="pathway">
    <text evidence="1">Amino-acid biosynthesis; L-histidine biosynthesis; L-histidine from 5-phospho-alpha-D-ribose 1-diphosphate: step 5/9.</text>
</comment>
<comment type="similarity">
    <text evidence="2 11">Belongs to the HisA/HisF family.</text>
</comment>
<dbReference type="GO" id="GO:0000105">
    <property type="term" value="P:L-histidine biosynthetic process"/>
    <property type="evidence" value="ECO:0007669"/>
    <property type="project" value="UniProtKB-UniPathway"/>
</dbReference>
<keyword evidence="7" id="KW-0456">Lyase</keyword>
<evidence type="ECO:0000313" key="12">
    <source>
        <dbReference type="EMBL" id="KKW09361.1"/>
    </source>
</evidence>
<dbReference type="PANTHER" id="PTHR21235:SF2">
    <property type="entry name" value="IMIDAZOLE GLYCEROL PHOSPHATE SYNTHASE HISHF"/>
    <property type="match status" value="1"/>
</dbReference>
<dbReference type="SUPFAM" id="SSF51366">
    <property type="entry name" value="Ribulose-phoshate binding barrel"/>
    <property type="match status" value="1"/>
</dbReference>
<dbReference type="InterPro" id="IPR050064">
    <property type="entry name" value="IGPS_HisA/HisF"/>
</dbReference>
<dbReference type="Gene3D" id="3.20.20.70">
    <property type="entry name" value="Aldolase class I"/>
    <property type="match status" value="1"/>
</dbReference>
<reference evidence="12 13" key="1">
    <citation type="journal article" date="2015" name="Nature">
        <title>rRNA introns, odd ribosomes, and small enigmatic genomes across a large radiation of phyla.</title>
        <authorList>
            <person name="Brown C.T."/>
            <person name="Hug L.A."/>
            <person name="Thomas B.C."/>
            <person name="Sharon I."/>
            <person name="Castelle C.J."/>
            <person name="Singh A."/>
            <person name="Wilkins M.J."/>
            <person name="Williams K.H."/>
            <person name="Banfield J.F."/>
        </authorList>
    </citation>
    <scope>NUCLEOTIDE SEQUENCE [LARGE SCALE GENOMIC DNA]</scope>
</reference>
<comment type="subunit">
    <text evidence="3">Heterodimer of HisH and HisF.</text>
</comment>
<dbReference type="InterPro" id="IPR004651">
    <property type="entry name" value="HisF"/>
</dbReference>
<dbReference type="Pfam" id="PF00977">
    <property type="entry name" value="His_biosynth"/>
    <property type="match status" value="1"/>
</dbReference>
<dbReference type="InterPro" id="IPR006062">
    <property type="entry name" value="His_biosynth"/>
</dbReference>
<dbReference type="InterPro" id="IPR011060">
    <property type="entry name" value="RibuloseP-bd_barrel"/>
</dbReference>
<dbReference type="CDD" id="cd04731">
    <property type="entry name" value="HisF"/>
    <property type="match status" value="1"/>
</dbReference>
<accession>A0A0G1VSC2</accession>
<evidence type="ECO:0000256" key="7">
    <source>
        <dbReference type="ARBA" id="ARBA00023239"/>
    </source>
</evidence>
<evidence type="ECO:0000256" key="9">
    <source>
        <dbReference type="ARBA" id="ARBA00030264"/>
    </source>
</evidence>
<dbReference type="EMBL" id="LCPZ01000002">
    <property type="protein sequence ID" value="KKW09361.1"/>
    <property type="molecule type" value="Genomic_DNA"/>
</dbReference>
<keyword evidence="6 11" id="KW-0368">Histidine biosynthesis</keyword>
<evidence type="ECO:0000256" key="10">
    <source>
        <dbReference type="ARBA" id="ARBA00047838"/>
    </source>
</evidence>
<dbReference type="Proteomes" id="UP000033965">
    <property type="component" value="Unassembled WGS sequence"/>
</dbReference>
<evidence type="ECO:0000256" key="5">
    <source>
        <dbReference type="ARBA" id="ARBA00022605"/>
    </source>
</evidence>
<keyword evidence="5 11" id="KW-0028">Amino-acid biosynthesis</keyword>
<name>A0A0G1VSC2_9BACT</name>
<dbReference type="UniPathway" id="UPA00031">
    <property type="reaction ID" value="UER00010"/>
</dbReference>
<proteinExistence type="inferred from homology"/>
<dbReference type="InterPro" id="IPR013785">
    <property type="entry name" value="Aldolase_TIM"/>
</dbReference>